<gene>
    <name evidence="2" type="ORF">IM811_000565</name>
</gene>
<feature type="domain" description="GPI inositol-deacylase winged helix" evidence="1">
    <location>
        <begin position="127"/>
        <end position="206"/>
    </location>
</feature>
<dbReference type="InterPro" id="IPR054471">
    <property type="entry name" value="GPIID_WHD"/>
</dbReference>
<evidence type="ECO:0000259" key="1">
    <source>
        <dbReference type="Pfam" id="PF22939"/>
    </source>
</evidence>
<sequence length="557" mass="62978">MKDLVTKLGEMTGRCPIWLFFTSRPDGPVGNFTLGTKRNLRQPRHDIEIFITKQLELLPKSFSKFHTDIRQGILGRAGGTFLWIHIVLKEIRKLKFPNKKSVRQVIEKTPWELDELYTELFRDVSREKHATAILAWVTYAKRPLSLRELETAVAVMVTNSDKWADCLEEMVSLDAELIEEMLGTLVDVIDGELFLIHQSLLDFLKSRPEIWQEGNLELQLPQPDLELGRTCMRFLSFGDITIPGDDISAEGHYSDAQEVDFLQYVLIFWHEHIESINDVKDDIDILKRAVQGLIGNPYRPGLACTYGSFMLYVKSQPSIFDLCLRFDIGWLASGLADPSIPELSYNFSKHDLARAARGPPNVLNHLLKDGFQITPEVVIAAAASVVSWNLKLLLETRGDEIQTTPEVVVEAAASECFGWKGTLELLLETRGDEIQITPEVVIAAAGGRDFRNLQLLLEKRGGEIQIIPEMVIAAAGGRNSRNLQLLLEKRGDEVQITPEVYMAAAGHLEREQRLGLLMEKRGDEIQKITPEMERAAAKRFSENLKLLITQKLPRFGL</sequence>
<dbReference type="InterPro" id="IPR055530">
    <property type="entry name" value="DUF7104"/>
</dbReference>
<dbReference type="Gene3D" id="1.20.5.340">
    <property type="match status" value="1"/>
</dbReference>
<dbReference type="Pfam" id="PF23397">
    <property type="entry name" value="DUF7104"/>
    <property type="match status" value="6"/>
</dbReference>
<protein>
    <recommendedName>
        <fullName evidence="1">GPI inositol-deacylase winged helix domain-containing protein</fullName>
    </recommendedName>
</protein>
<accession>A0A8H7TVA4</accession>
<comment type="caution">
    <text evidence="2">The sequence shown here is derived from an EMBL/GenBank/DDBJ whole genome shotgun (WGS) entry which is preliminary data.</text>
</comment>
<name>A0A8H7TVA4_BIOOC</name>
<organism evidence="2 3">
    <name type="scientific">Bionectria ochroleuca</name>
    <name type="common">Gliocladium roseum</name>
    <dbReference type="NCBI Taxonomy" id="29856"/>
    <lineage>
        <taxon>Eukaryota</taxon>
        <taxon>Fungi</taxon>
        <taxon>Dikarya</taxon>
        <taxon>Ascomycota</taxon>
        <taxon>Pezizomycotina</taxon>
        <taxon>Sordariomycetes</taxon>
        <taxon>Hypocreomycetidae</taxon>
        <taxon>Hypocreales</taxon>
        <taxon>Bionectriaceae</taxon>
        <taxon>Clonostachys</taxon>
    </lineage>
</organism>
<dbReference type="Pfam" id="PF22939">
    <property type="entry name" value="WHD_GPIID"/>
    <property type="match status" value="1"/>
</dbReference>
<proteinExistence type="predicted"/>
<dbReference type="PANTHER" id="PTHR10039">
    <property type="entry name" value="AMELOGENIN"/>
    <property type="match status" value="1"/>
</dbReference>
<dbReference type="AlphaFoldDB" id="A0A8H7TVA4"/>
<reference evidence="2" key="1">
    <citation type="submission" date="2020-10" db="EMBL/GenBank/DDBJ databases">
        <title>High-Quality Genome Resource of Clonostachys rosea strain S41 by Oxford Nanopore Long-Read Sequencing.</title>
        <authorList>
            <person name="Wang H."/>
        </authorList>
    </citation>
    <scope>NUCLEOTIDE SEQUENCE</scope>
    <source>
        <strain evidence="2">S41</strain>
    </source>
</reference>
<dbReference type="EMBL" id="JADCTT010000001">
    <property type="protein sequence ID" value="KAF9758871.1"/>
    <property type="molecule type" value="Genomic_DNA"/>
</dbReference>
<evidence type="ECO:0000313" key="3">
    <source>
        <dbReference type="Proteomes" id="UP000616885"/>
    </source>
</evidence>
<dbReference type="PANTHER" id="PTHR10039:SF14">
    <property type="entry name" value="NACHT DOMAIN-CONTAINING PROTEIN"/>
    <property type="match status" value="1"/>
</dbReference>
<dbReference type="Proteomes" id="UP000616885">
    <property type="component" value="Unassembled WGS sequence"/>
</dbReference>
<evidence type="ECO:0000313" key="2">
    <source>
        <dbReference type="EMBL" id="KAF9758871.1"/>
    </source>
</evidence>